<dbReference type="InterPro" id="IPR050155">
    <property type="entry name" value="HAD-like_hydrolase_sf"/>
</dbReference>
<dbReference type="PANTHER" id="PTHR43434:SF3">
    <property type="entry name" value="GMP_IMP NUCLEOTIDASE YRFG"/>
    <property type="match status" value="1"/>
</dbReference>
<dbReference type="NCBIfam" id="TIGR01509">
    <property type="entry name" value="HAD-SF-IA-v3"/>
    <property type="match status" value="1"/>
</dbReference>
<dbReference type="GO" id="GO:0006281">
    <property type="term" value="P:DNA repair"/>
    <property type="evidence" value="ECO:0007669"/>
    <property type="project" value="TreeGrafter"/>
</dbReference>
<dbReference type="SUPFAM" id="SSF56784">
    <property type="entry name" value="HAD-like"/>
    <property type="match status" value="1"/>
</dbReference>
<protein>
    <submittedName>
        <fullName evidence="1">HAD-superfamily hydrolase, subfamily IA, variant 3</fullName>
    </submittedName>
</protein>
<evidence type="ECO:0000313" key="2">
    <source>
        <dbReference type="Proteomes" id="UP000245125"/>
    </source>
</evidence>
<dbReference type="SFLD" id="SFLDG01129">
    <property type="entry name" value="C1.5:_HAD__Beta-PGM__Phosphata"/>
    <property type="match status" value="1"/>
</dbReference>
<dbReference type="InterPro" id="IPR006439">
    <property type="entry name" value="HAD-SF_hydro_IA"/>
</dbReference>
<dbReference type="OrthoDB" id="9773910at2"/>
<keyword evidence="1" id="KW-0378">Hydrolase</keyword>
<dbReference type="InterPro" id="IPR023214">
    <property type="entry name" value="HAD_sf"/>
</dbReference>
<gene>
    <name evidence="1" type="ORF">NBG4_40018</name>
</gene>
<evidence type="ECO:0000313" key="1">
    <source>
        <dbReference type="EMBL" id="SPQ00978.1"/>
    </source>
</evidence>
<name>A0A2U3QHX5_9BACT</name>
<dbReference type="GO" id="GO:0005829">
    <property type="term" value="C:cytosol"/>
    <property type="evidence" value="ECO:0007669"/>
    <property type="project" value="TreeGrafter"/>
</dbReference>
<dbReference type="PRINTS" id="PR00413">
    <property type="entry name" value="HADHALOGNASE"/>
</dbReference>
<dbReference type="Pfam" id="PF00702">
    <property type="entry name" value="Hydrolase"/>
    <property type="match status" value="1"/>
</dbReference>
<dbReference type="Gene3D" id="3.40.50.1000">
    <property type="entry name" value="HAD superfamily/HAD-like"/>
    <property type="match status" value="1"/>
</dbReference>
<dbReference type="SFLD" id="SFLDS00003">
    <property type="entry name" value="Haloacid_Dehalogenase"/>
    <property type="match status" value="1"/>
</dbReference>
<dbReference type="AlphaFoldDB" id="A0A2U3QHX5"/>
<dbReference type="PANTHER" id="PTHR43434">
    <property type="entry name" value="PHOSPHOGLYCOLATE PHOSPHATASE"/>
    <property type="match status" value="1"/>
</dbReference>
<reference evidence="2" key="1">
    <citation type="submission" date="2018-03" db="EMBL/GenBank/DDBJ databases">
        <authorList>
            <person name="Zecchin S."/>
        </authorList>
    </citation>
    <scope>NUCLEOTIDE SEQUENCE [LARGE SCALE GENOMIC DNA]</scope>
</reference>
<dbReference type="Proteomes" id="UP000245125">
    <property type="component" value="Unassembled WGS sequence"/>
</dbReference>
<organism evidence="1 2">
    <name type="scientific">Candidatus Sulfobium mesophilum</name>
    <dbReference type="NCBI Taxonomy" id="2016548"/>
    <lineage>
        <taxon>Bacteria</taxon>
        <taxon>Pseudomonadati</taxon>
        <taxon>Nitrospirota</taxon>
        <taxon>Nitrospiria</taxon>
        <taxon>Nitrospirales</taxon>
        <taxon>Nitrospiraceae</taxon>
        <taxon>Candidatus Sulfobium</taxon>
    </lineage>
</organism>
<keyword evidence="2" id="KW-1185">Reference proteome</keyword>
<sequence length="226" mass="26764">MSKMKVPLDDIKYVLLDMDGTLLDKYFDDYFWEHLLPEKYAEKKNVTFGRAKEELLARYKTHEGTLNWTDIDFWSGEVDIDIPALKEQIKHLIEVHPHVEDFLMMLKQRRKKVFLVTNAHYKVLDIKLKKTRIGKYFDATVTAFELGYPKEMREFWEKAEKMLGFRKERSLFIDDTKAVLLAAKKFGIKYILYKSISSSKAEKGSSEEFQSLDDFRELMPQRQKGV</sequence>
<dbReference type="EMBL" id="OUUY01000086">
    <property type="protein sequence ID" value="SPQ00978.1"/>
    <property type="molecule type" value="Genomic_DNA"/>
</dbReference>
<dbReference type="GO" id="GO:0008967">
    <property type="term" value="F:phosphoglycolate phosphatase activity"/>
    <property type="evidence" value="ECO:0007669"/>
    <property type="project" value="TreeGrafter"/>
</dbReference>
<accession>A0A2U3QHX5</accession>
<dbReference type="InterPro" id="IPR036412">
    <property type="entry name" value="HAD-like_sf"/>
</dbReference>
<proteinExistence type="predicted"/>